<gene>
    <name evidence="1" type="ORF">S01H1_15843</name>
</gene>
<dbReference type="AlphaFoldDB" id="X0S6Q8"/>
<evidence type="ECO:0000313" key="1">
    <source>
        <dbReference type="EMBL" id="GAF76694.1"/>
    </source>
</evidence>
<proteinExistence type="predicted"/>
<sequence>MKRRAIRSEPLFFERNSRRVRRQGYLLPALDVPEVKPSEVLPPELVREPDPHFPDVSEMEVVQHFH</sequence>
<comment type="caution">
    <text evidence="1">The sequence shown here is derived from an EMBL/GenBank/DDBJ whole genome shotgun (WGS) entry which is preliminary data.</text>
</comment>
<dbReference type="EMBL" id="BARS01008295">
    <property type="protein sequence ID" value="GAF76694.1"/>
    <property type="molecule type" value="Genomic_DNA"/>
</dbReference>
<feature type="non-terminal residue" evidence="1">
    <location>
        <position position="66"/>
    </location>
</feature>
<organism evidence="1">
    <name type="scientific">marine sediment metagenome</name>
    <dbReference type="NCBI Taxonomy" id="412755"/>
    <lineage>
        <taxon>unclassified sequences</taxon>
        <taxon>metagenomes</taxon>
        <taxon>ecological metagenomes</taxon>
    </lineage>
</organism>
<dbReference type="Gene3D" id="6.20.440.10">
    <property type="match status" value="1"/>
</dbReference>
<name>X0S6Q8_9ZZZZ</name>
<protein>
    <submittedName>
        <fullName evidence="1">Uncharacterized protein</fullName>
    </submittedName>
</protein>
<reference evidence="1" key="1">
    <citation type="journal article" date="2014" name="Front. Microbiol.">
        <title>High frequency of phylogenetically diverse reductive dehalogenase-homologous genes in deep subseafloor sedimentary metagenomes.</title>
        <authorList>
            <person name="Kawai M."/>
            <person name="Futagami T."/>
            <person name="Toyoda A."/>
            <person name="Takaki Y."/>
            <person name="Nishi S."/>
            <person name="Hori S."/>
            <person name="Arai W."/>
            <person name="Tsubouchi T."/>
            <person name="Morono Y."/>
            <person name="Uchiyama I."/>
            <person name="Ito T."/>
            <person name="Fujiyama A."/>
            <person name="Inagaki F."/>
            <person name="Takami H."/>
        </authorList>
    </citation>
    <scope>NUCLEOTIDE SEQUENCE</scope>
    <source>
        <strain evidence="1">Expedition CK06-06</strain>
    </source>
</reference>
<accession>X0S6Q8</accession>